<name>A0A6M3IYU0_9ZZZZ</name>
<evidence type="ECO:0000313" key="1">
    <source>
        <dbReference type="EMBL" id="QJA62723.1"/>
    </source>
</evidence>
<sequence length="474" mass="54511">MGNMFSDSVKKELNERIVKAKQVYDKDQGLCEMMLSNQDPELLDLLSLAPTPGVCLDEQALIAHLQAHPEQKLFEDTTGKIFQCSLTPDGVHVQGALDNFSVKYSQVKPSMESEPALFHQTGIYLTPPHGELIAKGKKKAIIKSFQLKSHLNEPLYLLSGKLCYGIIKIKDGRKISVKELQKSFESHQVSEGERKQWWKDYKSLFFYPVEVIRIFSPPKPYEYQKGPQVFVKDVKFTEKDEPTRQEVKEEEKEKGNWYLVQQPKGKDFRYVAQCHFRGQSVHTDLRLEANSHLVGWTLNTPSLTAEGLKGPQAKYAESKYNRFLFPRDPSQTKDFQILVEQKLKQPKEWLKVEGKIPPGGIGATKYKEAEFKIISTGVARWGASKTDFNEIFLKPDKKWNQTKIAGRWVIVFIPRPTEYERAGEGKMMWAMFKPDDQRPYVTTHNLEKETEKAEKDGIEMLWQHPDGSISKKIP</sequence>
<gene>
    <name evidence="2" type="ORF">MM171A00816_0009</name>
    <name evidence="3" type="ORF">MM171B00332_0014</name>
    <name evidence="1" type="ORF">MM415B00738_0011</name>
</gene>
<reference evidence="1" key="1">
    <citation type="submission" date="2020-03" db="EMBL/GenBank/DDBJ databases">
        <title>The deep terrestrial virosphere.</title>
        <authorList>
            <person name="Holmfeldt K."/>
            <person name="Nilsson E."/>
            <person name="Simone D."/>
            <person name="Lopez-Fernandez M."/>
            <person name="Wu X."/>
            <person name="de Brujin I."/>
            <person name="Lundin D."/>
            <person name="Andersson A."/>
            <person name="Bertilsson S."/>
            <person name="Dopson M."/>
        </authorList>
    </citation>
    <scope>NUCLEOTIDE SEQUENCE</scope>
    <source>
        <strain evidence="2">MM171A00816</strain>
        <strain evidence="3">MM171B00332</strain>
        <strain evidence="1">MM415B00738</strain>
    </source>
</reference>
<proteinExistence type="predicted"/>
<protein>
    <submittedName>
        <fullName evidence="1">Uncharacterized protein</fullName>
    </submittedName>
</protein>
<dbReference type="EMBL" id="MT143671">
    <property type="protein sequence ID" value="QJA99860.1"/>
    <property type="molecule type" value="Genomic_DNA"/>
</dbReference>
<dbReference type="AlphaFoldDB" id="A0A6M3IYU0"/>
<evidence type="ECO:0000313" key="2">
    <source>
        <dbReference type="EMBL" id="QJA99860.1"/>
    </source>
</evidence>
<dbReference type="EMBL" id="MT143880">
    <property type="protein sequence ID" value="QJB04351.1"/>
    <property type="molecule type" value="Genomic_DNA"/>
</dbReference>
<evidence type="ECO:0000313" key="3">
    <source>
        <dbReference type="EMBL" id="QJB04351.1"/>
    </source>
</evidence>
<organism evidence="1">
    <name type="scientific">viral metagenome</name>
    <dbReference type="NCBI Taxonomy" id="1070528"/>
    <lineage>
        <taxon>unclassified sequences</taxon>
        <taxon>metagenomes</taxon>
        <taxon>organismal metagenomes</taxon>
    </lineage>
</organism>
<accession>A0A6M3IYU0</accession>
<dbReference type="EMBL" id="MT141479">
    <property type="protein sequence ID" value="QJA62723.1"/>
    <property type="molecule type" value="Genomic_DNA"/>
</dbReference>